<evidence type="ECO:0000256" key="3">
    <source>
        <dbReference type="RuleBase" id="RU000363"/>
    </source>
</evidence>
<evidence type="ECO:0000313" key="5">
    <source>
        <dbReference type="EMBL" id="UOQ51749.1"/>
    </source>
</evidence>
<comment type="similarity">
    <text evidence="1 3">Belongs to the short-chain dehydrogenases/reductases (SDR) family.</text>
</comment>
<dbReference type="InterPro" id="IPR036291">
    <property type="entry name" value="NAD(P)-bd_dom_sf"/>
</dbReference>
<accession>A0ABY4F755</accession>
<protein>
    <submittedName>
        <fullName evidence="5">SDR family NAD(P)-dependent oxidoreductase</fullName>
    </submittedName>
</protein>
<gene>
    <name evidence="5" type="ORF">MUN80_18535</name>
</gene>
<dbReference type="InterPro" id="IPR020904">
    <property type="entry name" value="Sc_DH/Rdtase_CS"/>
</dbReference>
<proteinExistence type="inferred from homology"/>
<dbReference type="Gene3D" id="3.40.50.720">
    <property type="entry name" value="NAD(P)-binding Rossmann-like Domain"/>
    <property type="match status" value="1"/>
</dbReference>
<evidence type="ECO:0000259" key="4">
    <source>
        <dbReference type="SMART" id="SM00822"/>
    </source>
</evidence>
<keyword evidence="6" id="KW-1185">Reference proteome</keyword>
<dbReference type="InterPro" id="IPR002347">
    <property type="entry name" value="SDR_fam"/>
</dbReference>
<name>A0ABY4F755_9BACT</name>
<dbReference type="SMART" id="SM00822">
    <property type="entry name" value="PKS_KR"/>
    <property type="match status" value="1"/>
</dbReference>
<dbReference type="PRINTS" id="PR00080">
    <property type="entry name" value="SDRFAMILY"/>
</dbReference>
<dbReference type="RefSeq" id="WP_244715087.1">
    <property type="nucleotide sequence ID" value="NZ_CP095049.1"/>
</dbReference>
<dbReference type="PROSITE" id="PS00061">
    <property type="entry name" value="ADH_SHORT"/>
    <property type="match status" value="1"/>
</dbReference>
<dbReference type="Proteomes" id="UP000831785">
    <property type="component" value="Chromosome"/>
</dbReference>
<dbReference type="PRINTS" id="PR00081">
    <property type="entry name" value="GDHRDH"/>
</dbReference>
<dbReference type="EMBL" id="CP095049">
    <property type="protein sequence ID" value="UOQ51749.1"/>
    <property type="molecule type" value="Genomic_DNA"/>
</dbReference>
<evidence type="ECO:0000313" key="6">
    <source>
        <dbReference type="Proteomes" id="UP000831785"/>
    </source>
</evidence>
<dbReference type="Pfam" id="PF00106">
    <property type="entry name" value="adh_short"/>
    <property type="match status" value="1"/>
</dbReference>
<evidence type="ECO:0000256" key="1">
    <source>
        <dbReference type="ARBA" id="ARBA00006484"/>
    </source>
</evidence>
<organism evidence="5 6">
    <name type="scientific">Hymenobacter cellulosivorans</name>
    <dbReference type="NCBI Taxonomy" id="2932249"/>
    <lineage>
        <taxon>Bacteria</taxon>
        <taxon>Pseudomonadati</taxon>
        <taxon>Bacteroidota</taxon>
        <taxon>Cytophagia</taxon>
        <taxon>Cytophagales</taxon>
        <taxon>Hymenobacteraceae</taxon>
        <taxon>Hymenobacter</taxon>
    </lineage>
</organism>
<evidence type="ECO:0000256" key="2">
    <source>
        <dbReference type="ARBA" id="ARBA00023002"/>
    </source>
</evidence>
<reference evidence="5 6" key="1">
    <citation type="submission" date="2022-04" db="EMBL/GenBank/DDBJ databases">
        <title>Hymenobacter sp. isolated from the air.</title>
        <authorList>
            <person name="Won M."/>
            <person name="Lee C.-M."/>
            <person name="Woen H.-Y."/>
            <person name="Kwon S.-W."/>
        </authorList>
    </citation>
    <scope>NUCLEOTIDE SEQUENCE [LARGE SCALE GENOMIC DNA]</scope>
    <source>
        <strain evidence="6">5116 S-27</strain>
    </source>
</reference>
<dbReference type="PANTHER" id="PTHR42901">
    <property type="entry name" value="ALCOHOL DEHYDROGENASE"/>
    <property type="match status" value="1"/>
</dbReference>
<feature type="domain" description="Ketoreductase" evidence="4">
    <location>
        <begin position="6"/>
        <end position="187"/>
    </location>
</feature>
<dbReference type="SUPFAM" id="SSF51735">
    <property type="entry name" value="NAD(P)-binding Rossmann-fold domains"/>
    <property type="match status" value="1"/>
</dbReference>
<keyword evidence="2" id="KW-0560">Oxidoreductase</keyword>
<sequence length="256" mass="28127">MKFTNKTVLITGGGTGIGLALAQLLAQRRNHVIIIGRRLDKLQEAQQLTPELEIFQCDVADPAAIDALFASLQAQGIVLDALINNAAVLEMWDILEQPLPSAEIFNRVSINLAAPICLTQRFVRQADRKRTNYIVNVTSEAAIMPVPVLPLYSASKTGLSVFTQSLRVQLKNHPFVVMEVMPPPVESRMTTQDLRNSGPLVLPTDFALGLVKQLEAGKLDYAPGANAWQLGLIRRLAPKMGLHLVDKLSRQQLHTV</sequence>
<dbReference type="InterPro" id="IPR057326">
    <property type="entry name" value="KR_dom"/>
</dbReference>
<dbReference type="PANTHER" id="PTHR42901:SF1">
    <property type="entry name" value="ALCOHOL DEHYDROGENASE"/>
    <property type="match status" value="1"/>
</dbReference>